<keyword evidence="1" id="KW-0472">Membrane</keyword>
<keyword evidence="1" id="KW-0812">Transmembrane</keyword>
<evidence type="ECO:0000313" key="2">
    <source>
        <dbReference type="EnsemblPlants" id="AET7Gv20019500.12"/>
    </source>
</evidence>
<reference evidence="2" key="5">
    <citation type="journal article" date="2021" name="G3 (Bethesda)">
        <title>Aegilops tauschii genome assembly Aet v5.0 features greater sequence contiguity and improved annotation.</title>
        <authorList>
            <person name="Wang L."/>
            <person name="Zhu T."/>
            <person name="Rodriguez J.C."/>
            <person name="Deal K.R."/>
            <person name="Dubcovsky J."/>
            <person name="McGuire P.E."/>
            <person name="Lux T."/>
            <person name="Spannagl M."/>
            <person name="Mayer K.F.X."/>
            <person name="Baldrich P."/>
            <person name="Meyers B.C."/>
            <person name="Huo N."/>
            <person name="Gu Y.Q."/>
            <person name="Zhou H."/>
            <person name="Devos K.M."/>
            <person name="Bennetzen J.L."/>
            <person name="Unver T."/>
            <person name="Budak H."/>
            <person name="Gulick P.J."/>
            <person name="Galiba G."/>
            <person name="Kalapos B."/>
            <person name="Nelson D.R."/>
            <person name="Li P."/>
            <person name="You F.M."/>
            <person name="Luo M.C."/>
            <person name="Dvorak J."/>
        </authorList>
    </citation>
    <scope>NUCLEOTIDE SEQUENCE [LARGE SCALE GENOMIC DNA]</scope>
    <source>
        <strain evidence="2">cv. AL8/78</strain>
    </source>
</reference>
<dbReference type="AlphaFoldDB" id="A0A453QAR6"/>
<dbReference type="Gramene" id="AET7Gv20019500.12">
    <property type="protein sequence ID" value="AET7Gv20019500.12"/>
    <property type="gene ID" value="AET7Gv20019500"/>
</dbReference>
<reference evidence="3" key="1">
    <citation type="journal article" date="2014" name="Science">
        <title>Ancient hybridizations among the ancestral genomes of bread wheat.</title>
        <authorList>
            <consortium name="International Wheat Genome Sequencing Consortium,"/>
            <person name="Marcussen T."/>
            <person name="Sandve S.R."/>
            <person name="Heier L."/>
            <person name="Spannagl M."/>
            <person name="Pfeifer M."/>
            <person name="Jakobsen K.S."/>
            <person name="Wulff B.B."/>
            <person name="Steuernagel B."/>
            <person name="Mayer K.F."/>
            <person name="Olsen O.A."/>
        </authorList>
    </citation>
    <scope>NUCLEOTIDE SEQUENCE [LARGE SCALE GENOMIC DNA]</scope>
    <source>
        <strain evidence="3">cv. AL8/78</strain>
    </source>
</reference>
<accession>A0A453QAR6</accession>
<organism evidence="2 3">
    <name type="scientific">Aegilops tauschii subsp. strangulata</name>
    <name type="common">Goatgrass</name>
    <dbReference type="NCBI Taxonomy" id="200361"/>
    <lineage>
        <taxon>Eukaryota</taxon>
        <taxon>Viridiplantae</taxon>
        <taxon>Streptophyta</taxon>
        <taxon>Embryophyta</taxon>
        <taxon>Tracheophyta</taxon>
        <taxon>Spermatophyta</taxon>
        <taxon>Magnoliopsida</taxon>
        <taxon>Liliopsida</taxon>
        <taxon>Poales</taxon>
        <taxon>Poaceae</taxon>
        <taxon>BOP clade</taxon>
        <taxon>Pooideae</taxon>
        <taxon>Triticodae</taxon>
        <taxon>Triticeae</taxon>
        <taxon>Triticinae</taxon>
        <taxon>Aegilops</taxon>
    </lineage>
</organism>
<evidence type="ECO:0000256" key="1">
    <source>
        <dbReference type="SAM" id="Phobius"/>
    </source>
</evidence>
<sequence length="94" mass="10590">MSGLADQPRVANFIPSNVRPAAPLLCIAYGVMYCTDRPLALPIWGEAAVHCDTILTRLRKVMKHSAWFLGRFPILFSSFLFLFPLFSFLIGEED</sequence>
<keyword evidence="3" id="KW-1185">Reference proteome</keyword>
<feature type="transmembrane region" description="Helical" evidence="1">
    <location>
        <begin position="66"/>
        <end position="90"/>
    </location>
</feature>
<keyword evidence="1" id="KW-1133">Transmembrane helix</keyword>
<name>A0A453QAR6_AEGTS</name>
<evidence type="ECO:0000313" key="3">
    <source>
        <dbReference type="Proteomes" id="UP000015105"/>
    </source>
</evidence>
<reference evidence="2" key="4">
    <citation type="submission" date="2019-03" db="UniProtKB">
        <authorList>
            <consortium name="EnsemblPlants"/>
        </authorList>
    </citation>
    <scope>IDENTIFICATION</scope>
</reference>
<dbReference type="Proteomes" id="UP000015105">
    <property type="component" value="Chromosome 7D"/>
</dbReference>
<reference evidence="2" key="3">
    <citation type="journal article" date="2017" name="Nature">
        <title>Genome sequence of the progenitor of the wheat D genome Aegilops tauschii.</title>
        <authorList>
            <person name="Luo M.C."/>
            <person name="Gu Y.Q."/>
            <person name="Puiu D."/>
            <person name="Wang H."/>
            <person name="Twardziok S.O."/>
            <person name="Deal K.R."/>
            <person name="Huo N."/>
            <person name="Zhu T."/>
            <person name="Wang L."/>
            <person name="Wang Y."/>
            <person name="McGuire P.E."/>
            <person name="Liu S."/>
            <person name="Long H."/>
            <person name="Ramasamy R.K."/>
            <person name="Rodriguez J.C."/>
            <person name="Van S.L."/>
            <person name="Yuan L."/>
            <person name="Wang Z."/>
            <person name="Xia Z."/>
            <person name="Xiao L."/>
            <person name="Anderson O.D."/>
            <person name="Ouyang S."/>
            <person name="Liang Y."/>
            <person name="Zimin A.V."/>
            <person name="Pertea G."/>
            <person name="Qi P."/>
            <person name="Bennetzen J.L."/>
            <person name="Dai X."/>
            <person name="Dawson M.W."/>
            <person name="Muller H.G."/>
            <person name="Kugler K."/>
            <person name="Rivarola-Duarte L."/>
            <person name="Spannagl M."/>
            <person name="Mayer K.F.X."/>
            <person name="Lu F.H."/>
            <person name="Bevan M.W."/>
            <person name="Leroy P."/>
            <person name="Li P."/>
            <person name="You F.M."/>
            <person name="Sun Q."/>
            <person name="Liu Z."/>
            <person name="Lyons E."/>
            <person name="Wicker T."/>
            <person name="Salzberg S.L."/>
            <person name="Devos K.M."/>
            <person name="Dvorak J."/>
        </authorList>
    </citation>
    <scope>NUCLEOTIDE SEQUENCE [LARGE SCALE GENOMIC DNA]</scope>
    <source>
        <strain evidence="2">cv. AL8/78</strain>
    </source>
</reference>
<proteinExistence type="predicted"/>
<dbReference type="EnsemblPlants" id="AET7Gv20019500.12">
    <property type="protein sequence ID" value="AET7Gv20019500.12"/>
    <property type="gene ID" value="AET7Gv20019500"/>
</dbReference>
<reference evidence="3" key="2">
    <citation type="journal article" date="2017" name="Nat. Plants">
        <title>The Aegilops tauschii genome reveals multiple impacts of transposons.</title>
        <authorList>
            <person name="Zhao G."/>
            <person name="Zou C."/>
            <person name="Li K."/>
            <person name="Wang K."/>
            <person name="Li T."/>
            <person name="Gao L."/>
            <person name="Zhang X."/>
            <person name="Wang H."/>
            <person name="Yang Z."/>
            <person name="Liu X."/>
            <person name="Jiang W."/>
            <person name="Mao L."/>
            <person name="Kong X."/>
            <person name="Jiao Y."/>
            <person name="Jia J."/>
        </authorList>
    </citation>
    <scope>NUCLEOTIDE SEQUENCE [LARGE SCALE GENOMIC DNA]</scope>
    <source>
        <strain evidence="3">cv. AL8/78</strain>
    </source>
</reference>
<protein>
    <submittedName>
        <fullName evidence="2">Uncharacterized protein</fullName>
    </submittedName>
</protein>